<dbReference type="AlphaFoldDB" id="A0A6M3Y452"/>
<evidence type="ECO:0000313" key="1">
    <source>
        <dbReference type="EMBL" id="QJI03774.1"/>
    </source>
</evidence>
<reference evidence="1" key="1">
    <citation type="submission" date="2020-03" db="EMBL/GenBank/DDBJ databases">
        <title>The deep terrestrial virosphere.</title>
        <authorList>
            <person name="Holmfeldt K."/>
            <person name="Nilsson E."/>
            <person name="Simone D."/>
            <person name="Lopez-Fernandez M."/>
            <person name="Wu X."/>
            <person name="de Brujin I."/>
            <person name="Lundin D."/>
            <person name="Andersson A."/>
            <person name="Bertilsson S."/>
            <person name="Dopson M."/>
        </authorList>
    </citation>
    <scope>NUCLEOTIDE SEQUENCE</scope>
    <source>
        <strain evidence="1">TM448B04981</strain>
    </source>
</reference>
<evidence type="ECO:0008006" key="2">
    <source>
        <dbReference type="Google" id="ProtNLM"/>
    </source>
</evidence>
<dbReference type="PROSITE" id="PS51257">
    <property type="entry name" value="PROKAR_LIPOPROTEIN"/>
    <property type="match status" value="1"/>
</dbReference>
<proteinExistence type="predicted"/>
<organism evidence="1">
    <name type="scientific">viral metagenome</name>
    <dbReference type="NCBI Taxonomy" id="1070528"/>
    <lineage>
        <taxon>unclassified sequences</taxon>
        <taxon>metagenomes</taxon>
        <taxon>organismal metagenomes</taxon>
    </lineage>
</organism>
<accession>A0A6M3Y452</accession>
<gene>
    <name evidence="1" type="ORF">TM448B04981_0003</name>
</gene>
<protein>
    <recommendedName>
        <fullName evidence="2">Lipoprotein</fullName>
    </recommendedName>
</protein>
<sequence length="95" mass="11070">MKKYLLIFCIGLFIISGCVKVEQKVDYDSRTDCVYTVGTYLWLFDGFLWSNVHLEKAFKECNVKKSDIEIIKAKQMTAMLPYKQKLEDALKSDCQ</sequence>
<name>A0A6M3Y452_9ZZZZ</name>
<dbReference type="EMBL" id="MT145118">
    <property type="protein sequence ID" value="QJI03774.1"/>
    <property type="molecule type" value="Genomic_DNA"/>
</dbReference>